<evidence type="ECO:0000313" key="2">
    <source>
        <dbReference type="Proteomes" id="UP000054477"/>
    </source>
</evidence>
<dbReference type="HOGENOM" id="CLU_2542936_0_0_1"/>
<proteinExistence type="predicted"/>
<dbReference type="AlphaFoldDB" id="A0A0C9X0K8"/>
<dbReference type="Proteomes" id="UP000054477">
    <property type="component" value="Unassembled WGS sequence"/>
</dbReference>
<dbReference type="EMBL" id="KN839061">
    <property type="protein sequence ID" value="KIJ91066.1"/>
    <property type="molecule type" value="Genomic_DNA"/>
</dbReference>
<keyword evidence="2" id="KW-1185">Reference proteome</keyword>
<gene>
    <name evidence="1" type="ORF">K443DRAFT_14714</name>
</gene>
<reference evidence="1 2" key="1">
    <citation type="submission" date="2014-04" db="EMBL/GenBank/DDBJ databases">
        <authorList>
            <consortium name="DOE Joint Genome Institute"/>
            <person name="Kuo A."/>
            <person name="Kohler A."/>
            <person name="Nagy L.G."/>
            <person name="Floudas D."/>
            <person name="Copeland A."/>
            <person name="Barry K.W."/>
            <person name="Cichocki N."/>
            <person name="Veneault-Fourrey C."/>
            <person name="LaButti K."/>
            <person name="Lindquist E.A."/>
            <person name="Lipzen A."/>
            <person name="Lundell T."/>
            <person name="Morin E."/>
            <person name="Murat C."/>
            <person name="Sun H."/>
            <person name="Tunlid A."/>
            <person name="Henrissat B."/>
            <person name="Grigoriev I.V."/>
            <person name="Hibbett D.S."/>
            <person name="Martin F."/>
            <person name="Nordberg H.P."/>
            <person name="Cantor M.N."/>
            <person name="Hua S.X."/>
        </authorList>
    </citation>
    <scope>NUCLEOTIDE SEQUENCE [LARGE SCALE GENOMIC DNA]</scope>
    <source>
        <strain evidence="1 2">LaAM-08-1</strain>
    </source>
</reference>
<evidence type="ECO:0000313" key="1">
    <source>
        <dbReference type="EMBL" id="KIJ91066.1"/>
    </source>
</evidence>
<name>A0A0C9X0K8_9AGAR</name>
<sequence>METSSVILLSSGMAATSSLATDQHAKTAVVNVLAVKPSSKVGPSSLDVALFYLLSSIPGLPRIPALLLAPLPTNPVTDPYQQG</sequence>
<accession>A0A0C9X0K8</accession>
<protein>
    <submittedName>
        <fullName evidence="1">Uncharacterized protein</fullName>
    </submittedName>
</protein>
<reference evidence="2" key="2">
    <citation type="submission" date="2015-01" db="EMBL/GenBank/DDBJ databases">
        <title>Evolutionary Origins and Diversification of the Mycorrhizal Mutualists.</title>
        <authorList>
            <consortium name="DOE Joint Genome Institute"/>
            <consortium name="Mycorrhizal Genomics Consortium"/>
            <person name="Kohler A."/>
            <person name="Kuo A."/>
            <person name="Nagy L.G."/>
            <person name="Floudas D."/>
            <person name="Copeland A."/>
            <person name="Barry K.W."/>
            <person name="Cichocki N."/>
            <person name="Veneault-Fourrey C."/>
            <person name="LaButti K."/>
            <person name="Lindquist E.A."/>
            <person name="Lipzen A."/>
            <person name="Lundell T."/>
            <person name="Morin E."/>
            <person name="Murat C."/>
            <person name="Riley R."/>
            <person name="Ohm R."/>
            <person name="Sun H."/>
            <person name="Tunlid A."/>
            <person name="Henrissat B."/>
            <person name="Grigoriev I.V."/>
            <person name="Hibbett D.S."/>
            <person name="Martin F."/>
        </authorList>
    </citation>
    <scope>NUCLEOTIDE SEQUENCE [LARGE SCALE GENOMIC DNA]</scope>
    <source>
        <strain evidence="2">LaAM-08-1</strain>
    </source>
</reference>
<organism evidence="1 2">
    <name type="scientific">Laccaria amethystina LaAM-08-1</name>
    <dbReference type="NCBI Taxonomy" id="1095629"/>
    <lineage>
        <taxon>Eukaryota</taxon>
        <taxon>Fungi</taxon>
        <taxon>Dikarya</taxon>
        <taxon>Basidiomycota</taxon>
        <taxon>Agaricomycotina</taxon>
        <taxon>Agaricomycetes</taxon>
        <taxon>Agaricomycetidae</taxon>
        <taxon>Agaricales</taxon>
        <taxon>Agaricineae</taxon>
        <taxon>Hydnangiaceae</taxon>
        <taxon>Laccaria</taxon>
    </lineage>
</organism>